<evidence type="ECO:0000313" key="1">
    <source>
        <dbReference type="EMBL" id="GFC78271.1"/>
    </source>
</evidence>
<dbReference type="EMBL" id="BKCJ011064799">
    <property type="protein sequence ID" value="GFC78271.1"/>
    <property type="molecule type" value="Genomic_DNA"/>
</dbReference>
<accession>A0A699R5M6</accession>
<reference evidence="1" key="1">
    <citation type="journal article" date="2019" name="Sci. Rep.">
        <title>Draft genome of Tanacetum cinerariifolium, the natural source of mosquito coil.</title>
        <authorList>
            <person name="Yamashiro T."/>
            <person name="Shiraishi A."/>
            <person name="Satake H."/>
            <person name="Nakayama K."/>
        </authorList>
    </citation>
    <scope>NUCLEOTIDE SEQUENCE</scope>
</reference>
<comment type="caution">
    <text evidence="1">The sequence shown here is derived from an EMBL/GenBank/DDBJ whole genome shotgun (WGS) entry which is preliminary data.</text>
</comment>
<sequence>LRIASSTRKEDDVCEYEDDISEDIEVKDKDGEIRDYDLDEKKTPEVVGKFGDDEVNNSVDMFENLAANVGNKMPVPFSENAILNPSVKGVSEVRNEGSSVKGNRGK</sequence>
<organism evidence="1">
    <name type="scientific">Tanacetum cinerariifolium</name>
    <name type="common">Dalmatian daisy</name>
    <name type="synonym">Chrysanthemum cinerariifolium</name>
    <dbReference type="NCBI Taxonomy" id="118510"/>
    <lineage>
        <taxon>Eukaryota</taxon>
        <taxon>Viridiplantae</taxon>
        <taxon>Streptophyta</taxon>
        <taxon>Embryophyta</taxon>
        <taxon>Tracheophyta</taxon>
        <taxon>Spermatophyta</taxon>
        <taxon>Magnoliopsida</taxon>
        <taxon>eudicotyledons</taxon>
        <taxon>Gunneridae</taxon>
        <taxon>Pentapetalae</taxon>
        <taxon>asterids</taxon>
        <taxon>campanulids</taxon>
        <taxon>Asterales</taxon>
        <taxon>Asteraceae</taxon>
        <taxon>Asteroideae</taxon>
        <taxon>Anthemideae</taxon>
        <taxon>Anthemidinae</taxon>
        <taxon>Tanacetum</taxon>
    </lineage>
</organism>
<proteinExistence type="predicted"/>
<feature type="non-terminal residue" evidence="1">
    <location>
        <position position="1"/>
    </location>
</feature>
<feature type="non-terminal residue" evidence="1">
    <location>
        <position position="106"/>
    </location>
</feature>
<gene>
    <name evidence="1" type="ORF">Tci_850241</name>
</gene>
<protein>
    <submittedName>
        <fullName evidence="1">Uncharacterized protein</fullName>
    </submittedName>
</protein>
<dbReference type="AlphaFoldDB" id="A0A699R5M6"/>
<name>A0A699R5M6_TANCI</name>